<keyword evidence="1" id="KW-0472">Membrane</keyword>
<gene>
    <name evidence="2" type="ORF">GCM10025870_26900</name>
</gene>
<feature type="transmembrane region" description="Helical" evidence="1">
    <location>
        <begin position="315"/>
        <end position="339"/>
    </location>
</feature>
<dbReference type="Proteomes" id="UP001321477">
    <property type="component" value="Chromosome"/>
</dbReference>
<keyword evidence="1" id="KW-1133">Transmembrane helix</keyword>
<evidence type="ECO:0000313" key="3">
    <source>
        <dbReference type="Proteomes" id="UP001321477"/>
    </source>
</evidence>
<feature type="transmembrane region" description="Helical" evidence="1">
    <location>
        <begin position="144"/>
        <end position="163"/>
    </location>
</feature>
<protein>
    <submittedName>
        <fullName evidence="2">Uncharacterized protein</fullName>
    </submittedName>
</protein>
<evidence type="ECO:0000313" key="2">
    <source>
        <dbReference type="EMBL" id="BDZ55617.1"/>
    </source>
</evidence>
<organism evidence="2 3">
    <name type="scientific">Agromyces marinus</name>
    <dbReference type="NCBI Taxonomy" id="1389020"/>
    <lineage>
        <taxon>Bacteria</taxon>
        <taxon>Bacillati</taxon>
        <taxon>Actinomycetota</taxon>
        <taxon>Actinomycetes</taxon>
        <taxon>Micrococcales</taxon>
        <taxon>Microbacteriaceae</taxon>
        <taxon>Agromyces</taxon>
    </lineage>
</organism>
<feature type="transmembrane region" description="Helical" evidence="1">
    <location>
        <begin position="89"/>
        <end position="112"/>
    </location>
</feature>
<feature type="transmembrane region" description="Helical" evidence="1">
    <location>
        <begin position="286"/>
        <end position="309"/>
    </location>
</feature>
<sequence>MRAGTDTLVNLEPSYRFAIASRTARLLDRVVVQPVNPLTRVFAHAILAVLRPVLVVVPTLFDPPRLALVSGFVAAVAWLLTWDEVPIESWWWFAVAVASAAVAIAAVVIGVASRLHHWAAVAKASEEPWRSRATGALGRARGPAWFMGGVAVASAVPFFIAIVSGNFLLMVLCLGVIVVLGAIAARLATTAARAPIPGRPRRTVAMIAVFAVSGGLLPATQLAWSWISEDPLPNVLAVPEEANWIVLAGGASAVAIALTFDWLGIRYRAPLVGRTRPKLAWYRRITLVNWLTVTFASTGAGLAALWLAAALTTGIQPLLADTIGATVFVLAWANTLWWMPEALRRLPAMDDRVDRAPLG</sequence>
<dbReference type="EMBL" id="AP027734">
    <property type="protein sequence ID" value="BDZ55617.1"/>
    <property type="molecule type" value="Genomic_DNA"/>
</dbReference>
<name>A0ABM8H4A5_9MICO</name>
<feature type="transmembrane region" description="Helical" evidence="1">
    <location>
        <begin position="204"/>
        <end position="224"/>
    </location>
</feature>
<evidence type="ECO:0000256" key="1">
    <source>
        <dbReference type="SAM" id="Phobius"/>
    </source>
</evidence>
<reference evidence="3" key="1">
    <citation type="journal article" date="2019" name="Int. J. Syst. Evol. Microbiol.">
        <title>The Global Catalogue of Microorganisms (GCM) 10K type strain sequencing project: providing services to taxonomists for standard genome sequencing and annotation.</title>
        <authorList>
            <consortium name="The Broad Institute Genomics Platform"/>
            <consortium name="The Broad Institute Genome Sequencing Center for Infectious Disease"/>
            <person name="Wu L."/>
            <person name="Ma J."/>
        </authorList>
    </citation>
    <scope>NUCLEOTIDE SEQUENCE [LARGE SCALE GENOMIC DNA]</scope>
    <source>
        <strain evidence="3">NBRC 109019</strain>
    </source>
</reference>
<keyword evidence="1" id="KW-0812">Transmembrane</keyword>
<feature type="transmembrane region" description="Helical" evidence="1">
    <location>
        <begin position="169"/>
        <end position="192"/>
    </location>
</feature>
<accession>A0ABM8H4A5</accession>
<proteinExistence type="predicted"/>
<keyword evidence="3" id="KW-1185">Reference proteome</keyword>
<feature type="transmembrane region" description="Helical" evidence="1">
    <location>
        <begin position="244"/>
        <end position="265"/>
    </location>
</feature>
<dbReference type="RefSeq" id="WP_286329077.1">
    <property type="nucleotide sequence ID" value="NZ_AP027734.1"/>
</dbReference>